<reference evidence="1" key="1">
    <citation type="submission" date="2014-09" db="EMBL/GenBank/DDBJ databases">
        <authorList>
            <person name="Magalhaes I.L.F."/>
            <person name="Oliveira U."/>
            <person name="Santos F.R."/>
            <person name="Vidigal T.H.D.A."/>
            <person name="Brescovit A.D."/>
            <person name="Santos A.J."/>
        </authorList>
    </citation>
    <scope>NUCLEOTIDE SEQUENCE</scope>
    <source>
        <tissue evidence="1">Shoot tissue taken approximately 20 cm above the soil surface</tissue>
    </source>
</reference>
<proteinExistence type="predicted"/>
<organism evidence="1">
    <name type="scientific">Arundo donax</name>
    <name type="common">Giant reed</name>
    <name type="synonym">Donax arundinaceus</name>
    <dbReference type="NCBI Taxonomy" id="35708"/>
    <lineage>
        <taxon>Eukaryota</taxon>
        <taxon>Viridiplantae</taxon>
        <taxon>Streptophyta</taxon>
        <taxon>Embryophyta</taxon>
        <taxon>Tracheophyta</taxon>
        <taxon>Spermatophyta</taxon>
        <taxon>Magnoliopsida</taxon>
        <taxon>Liliopsida</taxon>
        <taxon>Poales</taxon>
        <taxon>Poaceae</taxon>
        <taxon>PACMAD clade</taxon>
        <taxon>Arundinoideae</taxon>
        <taxon>Arundineae</taxon>
        <taxon>Arundo</taxon>
    </lineage>
</organism>
<protein>
    <submittedName>
        <fullName evidence="1">Uncharacterized protein</fullName>
    </submittedName>
</protein>
<dbReference type="EMBL" id="GBRH01209849">
    <property type="protein sequence ID" value="JAD88046.1"/>
    <property type="molecule type" value="Transcribed_RNA"/>
</dbReference>
<accession>A0A0A9DJT6</accession>
<dbReference type="AlphaFoldDB" id="A0A0A9DJT6"/>
<evidence type="ECO:0000313" key="1">
    <source>
        <dbReference type="EMBL" id="JAD88046.1"/>
    </source>
</evidence>
<name>A0A0A9DJT6_ARUDO</name>
<reference evidence="1" key="2">
    <citation type="journal article" date="2015" name="Data Brief">
        <title>Shoot transcriptome of the giant reed, Arundo donax.</title>
        <authorList>
            <person name="Barrero R.A."/>
            <person name="Guerrero F.D."/>
            <person name="Moolhuijzen P."/>
            <person name="Goolsby J.A."/>
            <person name="Tidwell J."/>
            <person name="Bellgard S.E."/>
            <person name="Bellgard M.I."/>
        </authorList>
    </citation>
    <scope>NUCLEOTIDE SEQUENCE</scope>
    <source>
        <tissue evidence="1">Shoot tissue taken approximately 20 cm above the soil surface</tissue>
    </source>
</reference>
<sequence length="92" mass="10560">MVPECELLIFTHIYLGLSLDIFHPLWSLFTDFSHVRFDRPLPFLTLLSRLRIPLCIGSSGGLRWICPNHLNRCWISFSSIGATPSLSRILSF</sequence>